<sequence length="125" mass="13044">MSTDTDSTNHQRACQSPRPSSSSPSSPSAASRPAHTGGVALAAITSRASDHPTTWVSMQAHHVSGCLRRPSSAAKFGIPRPPIAAGIQSSSRSLTAKSSLHPFGSRFFSYAPSLNYSPSSSGYRT</sequence>
<evidence type="ECO:0000313" key="3">
    <source>
        <dbReference type="Proteomes" id="UP000248423"/>
    </source>
</evidence>
<keyword evidence="3" id="KW-1185">Reference proteome</keyword>
<protein>
    <submittedName>
        <fullName evidence="2">Uncharacterized protein</fullName>
    </submittedName>
</protein>
<gene>
    <name evidence="2" type="ORF">BO78DRAFT_205691</name>
</gene>
<organism evidence="2 3">
    <name type="scientific">Aspergillus sclerotiicarbonarius (strain CBS 121057 / IBT 28362)</name>
    <dbReference type="NCBI Taxonomy" id="1448318"/>
    <lineage>
        <taxon>Eukaryota</taxon>
        <taxon>Fungi</taxon>
        <taxon>Dikarya</taxon>
        <taxon>Ascomycota</taxon>
        <taxon>Pezizomycotina</taxon>
        <taxon>Eurotiomycetes</taxon>
        <taxon>Eurotiomycetidae</taxon>
        <taxon>Eurotiales</taxon>
        <taxon>Aspergillaceae</taxon>
        <taxon>Aspergillus</taxon>
        <taxon>Aspergillus subgen. Circumdati</taxon>
    </lineage>
</organism>
<accession>A0A319EK34</accession>
<proteinExistence type="predicted"/>
<dbReference type="EMBL" id="KZ826321">
    <property type="protein sequence ID" value="PYI10627.1"/>
    <property type="molecule type" value="Genomic_DNA"/>
</dbReference>
<dbReference type="Proteomes" id="UP000248423">
    <property type="component" value="Unassembled WGS sequence"/>
</dbReference>
<evidence type="ECO:0000256" key="1">
    <source>
        <dbReference type="SAM" id="MobiDB-lite"/>
    </source>
</evidence>
<evidence type="ECO:0000313" key="2">
    <source>
        <dbReference type="EMBL" id="PYI10627.1"/>
    </source>
</evidence>
<feature type="compositionally biased region" description="Low complexity" evidence="1">
    <location>
        <begin position="16"/>
        <end position="34"/>
    </location>
</feature>
<name>A0A319EK34_ASPSB</name>
<feature type="compositionally biased region" description="Polar residues" evidence="1">
    <location>
        <begin position="1"/>
        <end position="14"/>
    </location>
</feature>
<reference evidence="2 3" key="1">
    <citation type="submission" date="2018-02" db="EMBL/GenBank/DDBJ databases">
        <title>The genomes of Aspergillus section Nigri reveals drivers in fungal speciation.</title>
        <authorList>
            <consortium name="DOE Joint Genome Institute"/>
            <person name="Vesth T.C."/>
            <person name="Nybo J."/>
            <person name="Theobald S."/>
            <person name="Brandl J."/>
            <person name="Frisvad J.C."/>
            <person name="Nielsen K.F."/>
            <person name="Lyhne E.K."/>
            <person name="Kogle M.E."/>
            <person name="Kuo A."/>
            <person name="Riley R."/>
            <person name="Clum A."/>
            <person name="Nolan M."/>
            <person name="Lipzen A."/>
            <person name="Salamov A."/>
            <person name="Henrissat B."/>
            <person name="Wiebenga A."/>
            <person name="De vries R.P."/>
            <person name="Grigoriev I.V."/>
            <person name="Mortensen U.H."/>
            <person name="Andersen M.R."/>
            <person name="Baker S.E."/>
        </authorList>
    </citation>
    <scope>NUCLEOTIDE SEQUENCE [LARGE SCALE GENOMIC DNA]</scope>
    <source>
        <strain evidence="2 3">CBS 121057</strain>
    </source>
</reference>
<dbReference type="AlphaFoldDB" id="A0A319EK34"/>
<dbReference type="VEuPathDB" id="FungiDB:BO78DRAFT_205691"/>
<feature type="region of interest" description="Disordered" evidence="1">
    <location>
        <begin position="1"/>
        <end position="46"/>
    </location>
</feature>